<keyword evidence="1" id="KW-0812">Transmembrane</keyword>
<evidence type="ECO:0000313" key="2">
    <source>
        <dbReference type="EMBL" id="CAF1111896.1"/>
    </source>
</evidence>
<reference evidence="2" key="1">
    <citation type="submission" date="2021-02" db="EMBL/GenBank/DDBJ databases">
        <authorList>
            <person name="Nowell W R."/>
        </authorList>
    </citation>
    <scope>NUCLEOTIDE SEQUENCE</scope>
    <source>
        <strain evidence="2">Ploen Becks lab</strain>
    </source>
</reference>
<feature type="non-terminal residue" evidence="2">
    <location>
        <position position="1"/>
    </location>
</feature>
<dbReference type="SUPFAM" id="SSF56399">
    <property type="entry name" value="ADP-ribosylation"/>
    <property type="match status" value="1"/>
</dbReference>
<keyword evidence="1" id="KW-1133">Transmembrane helix</keyword>
<dbReference type="EMBL" id="CAJNOC010008220">
    <property type="protein sequence ID" value="CAF1111896.1"/>
    <property type="molecule type" value="Genomic_DNA"/>
</dbReference>
<organism evidence="2 3">
    <name type="scientific">Brachionus calyciflorus</name>
    <dbReference type="NCBI Taxonomy" id="104777"/>
    <lineage>
        <taxon>Eukaryota</taxon>
        <taxon>Metazoa</taxon>
        <taxon>Spiralia</taxon>
        <taxon>Gnathifera</taxon>
        <taxon>Rotifera</taxon>
        <taxon>Eurotatoria</taxon>
        <taxon>Monogononta</taxon>
        <taxon>Pseudotrocha</taxon>
        <taxon>Ploima</taxon>
        <taxon>Brachionidae</taxon>
        <taxon>Brachionus</taxon>
    </lineage>
</organism>
<dbReference type="AlphaFoldDB" id="A0A814PXD5"/>
<dbReference type="Proteomes" id="UP000663879">
    <property type="component" value="Unassembled WGS sequence"/>
</dbReference>
<protein>
    <recommendedName>
        <fullName evidence="4">PARP</fullName>
    </recommendedName>
</protein>
<feature type="transmembrane region" description="Helical" evidence="1">
    <location>
        <begin position="45"/>
        <end position="68"/>
    </location>
</feature>
<keyword evidence="1" id="KW-0472">Membrane</keyword>
<sequence length="312" mass="36236">FIGICFSVAIITNRCTLPIKKFFFKIIRSLHWSSLDWPCFLKLKYYMYIFDMIHYFLYFSTVIILGSIELATLKTNQDLIITYFTNGILFLIHIFVELYRVIQAQRVESDIRDIFASDVNFSKKAVKLISEEQLGSRECANLSNCYLTDTQHRAFSHPKDIFKIKFKDVSYNKRGVNIAVGFHQTTIEAAKCILATQFLPSKDGMLGPGIYFANNYDITENKRNQSTEGGAIFCAKIDLGKVLEISDKLDSRDVHKSYNTKYLHHQGGEKFDEYVIYSADQIIEYTIIVEMQAIKNFRKRTKKRYCNCFSCL</sequence>
<gene>
    <name evidence="2" type="ORF">OXX778_LOCUS21663</name>
</gene>
<evidence type="ECO:0008006" key="4">
    <source>
        <dbReference type="Google" id="ProtNLM"/>
    </source>
</evidence>
<proteinExistence type="predicted"/>
<comment type="caution">
    <text evidence="2">The sequence shown here is derived from an EMBL/GenBank/DDBJ whole genome shotgun (WGS) entry which is preliminary data.</text>
</comment>
<keyword evidence="3" id="KW-1185">Reference proteome</keyword>
<feature type="transmembrane region" description="Helical" evidence="1">
    <location>
        <begin position="80"/>
        <end position="102"/>
    </location>
</feature>
<name>A0A814PXD5_9BILA</name>
<dbReference type="OrthoDB" id="425894at2759"/>
<evidence type="ECO:0000256" key="1">
    <source>
        <dbReference type="SAM" id="Phobius"/>
    </source>
</evidence>
<accession>A0A814PXD5</accession>
<dbReference type="Gene3D" id="3.90.228.10">
    <property type="match status" value="1"/>
</dbReference>
<evidence type="ECO:0000313" key="3">
    <source>
        <dbReference type="Proteomes" id="UP000663879"/>
    </source>
</evidence>